<dbReference type="EMBL" id="JAAOAK010000007">
    <property type="protein sequence ID" value="KAF5695559.1"/>
    <property type="molecule type" value="Genomic_DNA"/>
</dbReference>
<proteinExistence type="predicted"/>
<protein>
    <submittedName>
        <fullName evidence="2">Uncharacterized protein</fullName>
    </submittedName>
</protein>
<accession>A0A8H5XKS3</accession>
<dbReference type="Proteomes" id="UP000562682">
    <property type="component" value="Unassembled WGS sequence"/>
</dbReference>
<feature type="compositionally biased region" description="Polar residues" evidence="1">
    <location>
        <begin position="14"/>
        <end position="23"/>
    </location>
</feature>
<evidence type="ECO:0000313" key="3">
    <source>
        <dbReference type="Proteomes" id="UP000562682"/>
    </source>
</evidence>
<dbReference type="AlphaFoldDB" id="A0A8H5XKS3"/>
<sequence length="135" mass="15256">MAFPNQVEKPDGYQRQTVTSGLDTQEDTPHNKENTEQVAEIDTSQFAIATADELYVEYLVRKQEGESHRAYSHDEAQYVAIDDDDATTFIATGSSTVDDNGWFRIGIQPAKSHVIDIRSIPNEMASTWVKRTVRF</sequence>
<name>A0A8H5XKS3_9HYPO</name>
<gene>
    <name evidence="2" type="ORF">FDENT_289</name>
</gene>
<reference evidence="2 3" key="1">
    <citation type="submission" date="2020-05" db="EMBL/GenBank/DDBJ databases">
        <title>Identification and distribution of gene clusters putatively required for synthesis of sphingolipid metabolism inhibitors in phylogenetically diverse species of the filamentous fungus Fusarium.</title>
        <authorList>
            <person name="Kim H.-S."/>
            <person name="Busman M."/>
            <person name="Brown D.W."/>
            <person name="Divon H."/>
            <person name="Uhlig S."/>
            <person name="Proctor R.H."/>
        </authorList>
    </citation>
    <scope>NUCLEOTIDE SEQUENCE [LARGE SCALE GENOMIC DNA]</scope>
    <source>
        <strain evidence="2 3">NRRL 25311</strain>
    </source>
</reference>
<evidence type="ECO:0000256" key="1">
    <source>
        <dbReference type="SAM" id="MobiDB-lite"/>
    </source>
</evidence>
<organism evidence="2 3">
    <name type="scientific">Fusarium denticulatum</name>
    <dbReference type="NCBI Taxonomy" id="48507"/>
    <lineage>
        <taxon>Eukaryota</taxon>
        <taxon>Fungi</taxon>
        <taxon>Dikarya</taxon>
        <taxon>Ascomycota</taxon>
        <taxon>Pezizomycotina</taxon>
        <taxon>Sordariomycetes</taxon>
        <taxon>Hypocreomycetidae</taxon>
        <taxon>Hypocreales</taxon>
        <taxon>Nectriaceae</taxon>
        <taxon>Fusarium</taxon>
        <taxon>Fusarium fujikuroi species complex</taxon>
    </lineage>
</organism>
<keyword evidence="3" id="KW-1185">Reference proteome</keyword>
<comment type="caution">
    <text evidence="2">The sequence shown here is derived from an EMBL/GenBank/DDBJ whole genome shotgun (WGS) entry which is preliminary data.</text>
</comment>
<evidence type="ECO:0000313" key="2">
    <source>
        <dbReference type="EMBL" id="KAF5695559.1"/>
    </source>
</evidence>
<feature type="region of interest" description="Disordered" evidence="1">
    <location>
        <begin position="1"/>
        <end position="39"/>
    </location>
</feature>